<name>A0A6L3YJZ3_9HYPH</name>
<comment type="caution">
    <text evidence="2">The sequence shown here is derived from an EMBL/GenBank/DDBJ whole genome shotgun (WGS) entry which is preliminary data.</text>
</comment>
<dbReference type="SUPFAM" id="SSF53335">
    <property type="entry name" value="S-adenosyl-L-methionine-dependent methyltransferases"/>
    <property type="match status" value="1"/>
</dbReference>
<dbReference type="AlphaFoldDB" id="A0A6L3YJZ3"/>
<dbReference type="RefSeq" id="WP_151652234.1">
    <property type="nucleotide sequence ID" value="NZ_WBVX01000016.1"/>
</dbReference>
<dbReference type="InterPro" id="IPR029063">
    <property type="entry name" value="SAM-dependent_MTases_sf"/>
</dbReference>
<protein>
    <submittedName>
        <fullName evidence="2">Uncharacterized protein</fullName>
    </submittedName>
</protein>
<dbReference type="EMBL" id="WBVX01000016">
    <property type="protein sequence ID" value="KAB2683254.1"/>
    <property type="molecule type" value="Genomic_DNA"/>
</dbReference>
<gene>
    <name evidence="2" type="ORF">F9L08_15470</name>
</gene>
<evidence type="ECO:0000256" key="1">
    <source>
        <dbReference type="SAM" id="MobiDB-lite"/>
    </source>
</evidence>
<evidence type="ECO:0000313" key="2">
    <source>
        <dbReference type="EMBL" id="KAB2683254.1"/>
    </source>
</evidence>
<feature type="region of interest" description="Disordered" evidence="1">
    <location>
        <begin position="325"/>
        <end position="348"/>
    </location>
</feature>
<evidence type="ECO:0000313" key="3">
    <source>
        <dbReference type="Proteomes" id="UP000481643"/>
    </source>
</evidence>
<dbReference type="Proteomes" id="UP000481643">
    <property type="component" value="Unassembled WGS sequence"/>
</dbReference>
<reference evidence="2 3" key="1">
    <citation type="submission" date="2019-09" db="EMBL/GenBank/DDBJ databases">
        <title>Taxonomic organization of the family Brucellaceae based on a phylogenomic approach.</title>
        <authorList>
            <person name="Leclercq S."/>
            <person name="Cloeckaert A."/>
            <person name="Zygmunt M.S."/>
        </authorList>
    </citation>
    <scope>NUCLEOTIDE SEQUENCE [LARGE SCALE GENOMIC DNA]</scope>
    <source>
        <strain evidence="2 3">WS1830</strain>
    </source>
</reference>
<dbReference type="CDD" id="cd02440">
    <property type="entry name" value="AdoMet_MTases"/>
    <property type="match status" value="1"/>
</dbReference>
<sequence length="665" mass="74433">MMQNDSNPARPEIAIGAPVYHSAYFKRGHVVAIKTPTAKTYTIGAGGMQRDRLELVIVWDDDTISEVSENIADTWLEQAFRYNLPSIDNAAERLATARAKEAERREARRYEAAQRAEARTAFETDAATRIPEWAKAVILAELVADQSDTISDYFDSTTIRSVILAFSRHTRDLFSEMRKAARNFAETADLADAPPDAEHREKWSMGAGYYLKLGGRHASGWRIVKRKLRQNGEAVTDLPTADWAIPEAKPENPRAGAKIASRFTIEEHMHTKRGIPIFICVLDERVDRAEFDALKDRARKQGGWYSRPWQGTPGGFAFENRAAAESFAEPSGSDDEEETDSDPEPVPPIATKLRALAEDMRFEIDSSLAERSTNTPKRQFHAALARIKGHRLLRTQAALHALADAHIARTVPTELADIERKSQVYDRLGTLFDRSSAGYYDVGIDTGEPECDDAMARALWRLIRTEDSADPSTERLKQKIEKIRLARIPGFVLTPPAVADELVGMAMLPAGSFDLLDPRGGTGVVLDRVRDNAPAAELTIYEPNDLLREILVLKGYQVNGGEFLQADPRLHFDRIIMSPPFERGQDIDHVRLAFTMLRPGGRLVSVMAPTSFTRRDRKALEFQQWFDEIGGEKIKLPPKSFHESGTKVSAVIAILNARRPPERRL</sequence>
<dbReference type="Gene3D" id="3.40.50.150">
    <property type="entry name" value="Vaccinia Virus protein VP39"/>
    <property type="match status" value="1"/>
</dbReference>
<organism evidence="2 3">
    <name type="scientific">Brucella tritici</name>
    <dbReference type="NCBI Taxonomy" id="94626"/>
    <lineage>
        <taxon>Bacteria</taxon>
        <taxon>Pseudomonadati</taxon>
        <taxon>Pseudomonadota</taxon>
        <taxon>Alphaproteobacteria</taxon>
        <taxon>Hyphomicrobiales</taxon>
        <taxon>Brucellaceae</taxon>
        <taxon>Brucella/Ochrobactrum group</taxon>
        <taxon>Brucella</taxon>
    </lineage>
</organism>
<dbReference type="PRINTS" id="PR00507">
    <property type="entry name" value="N12N6MTFRASE"/>
</dbReference>
<proteinExistence type="predicted"/>
<feature type="compositionally biased region" description="Acidic residues" evidence="1">
    <location>
        <begin position="332"/>
        <end position="343"/>
    </location>
</feature>
<accession>A0A6L3YJZ3</accession>